<proteinExistence type="predicted"/>
<dbReference type="Gene3D" id="4.10.240.10">
    <property type="entry name" value="Zn(2)-C6 fungal-type DNA-binding domain"/>
    <property type="match status" value="1"/>
</dbReference>
<sequence>MGVSRSTGCLLCVPRRVKCDERRPGCAKCETYGRPCPGYDRGFKFVTGKPYRSRRPPGLKTGKQKAVDDTHIVGINSGEEIQVSFTQRGSTWSLKSPGLNVMQSLDILIDDVCQPFPASSTYTTSRWFTFLPAIYGRNKTLDTSIRCFVAHHIGMMTENKQAAMYAKSTYVEALNRLQRSLYNATESLSSDILCVVLLQCLYELFANAHDSSSWMKHANGISRLVILRGCNGYQTVFDHTLLKASRGLILLHSIFSGEKCFLASSGWHSVMRKQFDSILPADLHVQAEELFALYTPLPSFIHQFSEIRQAGPENGTTQQRASELLNEALKMQNKLVEWYDRFSHTAPLPTQVLSSTGDILYPVVYSFSDVDIAAIFSAYYSYMVIIHAILGLCRYTGEHLAMVQYFRDQICMSVEFNAQGILGPYRLGFPLLVANEFADPVTKIWIQGWLERLSKNYKVMLPQNYER</sequence>
<accession>A0A5N6Z4X5</accession>
<dbReference type="InterPro" id="IPR053178">
    <property type="entry name" value="Osmoadaptation_assoc"/>
</dbReference>
<dbReference type="GO" id="GO:0003677">
    <property type="term" value="F:DNA binding"/>
    <property type="evidence" value="ECO:0007669"/>
    <property type="project" value="UniProtKB-KW"/>
</dbReference>
<reference evidence="7" key="1">
    <citation type="submission" date="2019-04" db="EMBL/GenBank/DDBJ databases">
        <title>Friends and foes A comparative genomics studyof 23 Aspergillus species from section Flavi.</title>
        <authorList>
            <consortium name="DOE Joint Genome Institute"/>
            <person name="Kjaerbolling I."/>
            <person name="Vesth T."/>
            <person name="Frisvad J.C."/>
            <person name="Nybo J.L."/>
            <person name="Theobald S."/>
            <person name="Kildgaard S."/>
            <person name="Isbrandt T."/>
            <person name="Kuo A."/>
            <person name="Sato A."/>
            <person name="Lyhne E.K."/>
            <person name="Kogle M.E."/>
            <person name="Wiebenga A."/>
            <person name="Kun R.S."/>
            <person name="Lubbers R.J."/>
            <person name="Makela M.R."/>
            <person name="Barry K."/>
            <person name="Chovatia M."/>
            <person name="Clum A."/>
            <person name="Daum C."/>
            <person name="Haridas S."/>
            <person name="He G."/>
            <person name="LaButti K."/>
            <person name="Lipzen A."/>
            <person name="Mondo S."/>
            <person name="Riley R."/>
            <person name="Salamov A."/>
            <person name="Simmons B.A."/>
            <person name="Magnuson J.K."/>
            <person name="Henrissat B."/>
            <person name="Mortensen U.H."/>
            <person name="Larsen T.O."/>
            <person name="Devries R.P."/>
            <person name="Grigoriev I.V."/>
            <person name="Machida M."/>
            <person name="Baker S.E."/>
            <person name="Andersen M.R."/>
        </authorList>
    </citation>
    <scope>NUCLEOTIDE SEQUENCE [LARGE SCALE GENOMIC DNA]</scope>
    <source>
        <strain evidence="7">CBS 553.77</strain>
    </source>
</reference>
<dbReference type="SMART" id="SM00066">
    <property type="entry name" value="GAL4"/>
    <property type="match status" value="1"/>
</dbReference>
<evidence type="ECO:0000256" key="3">
    <source>
        <dbReference type="ARBA" id="ARBA00023163"/>
    </source>
</evidence>
<keyword evidence="4" id="KW-0539">Nucleus</keyword>
<keyword evidence="1" id="KW-0805">Transcription regulation</keyword>
<organism evidence="6 7">
    <name type="scientific">Aspergillus coremiiformis</name>
    <dbReference type="NCBI Taxonomy" id="138285"/>
    <lineage>
        <taxon>Eukaryota</taxon>
        <taxon>Fungi</taxon>
        <taxon>Dikarya</taxon>
        <taxon>Ascomycota</taxon>
        <taxon>Pezizomycotina</taxon>
        <taxon>Eurotiomycetes</taxon>
        <taxon>Eurotiomycetidae</taxon>
        <taxon>Eurotiales</taxon>
        <taxon>Aspergillaceae</taxon>
        <taxon>Aspergillus</taxon>
        <taxon>Aspergillus subgen. Circumdati</taxon>
    </lineage>
</organism>
<evidence type="ECO:0000259" key="5">
    <source>
        <dbReference type="PROSITE" id="PS50048"/>
    </source>
</evidence>
<gene>
    <name evidence="6" type="ORF">BDV28DRAFT_149275</name>
</gene>
<dbReference type="OrthoDB" id="4314040at2759"/>
<keyword evidence="2" id="KW-0238">DNA-binding</keyword>
<dbReference type="EMBL" id="ML739139">
    <property type="protein sequence ID" value="KAE8352183.1"/>
    <property type="molecule type" value="Genomic_DNA"/>
</dbReference>
<keyword evidence="7" id="KW-1185">Reference proteome</keyword>
<feature type="domain" description="Zn(2)-C6 fungal-type" evidence="5">
    <location>
        <begin position="8"/>
        <end position="36"/>
    </location>
</feature>
<dbReference type="PROSITE" id="PS50048">
    <property type="entry name" value="ZN2_CY6_FUNGAL_2"/>
    <property type="match status" value="1"/>
</dbReference>
<dbReference type="GO" id="GO:0000981">
    <property type="term" value="F:DNA-binding transcription factor activity, RNA polymerase II-specific"/>
    <property type="evidence" value="ECO:0007669"/>
    <property type="project" value="InterPro"/>
</dbReference>
<evidence type="ECO:0000256" key="4">
    <source>
        <dbReference type="ARBA" id="ARBA00023242"/>
    </source>
</evidence>
<dbReference type="InterPro" id="IPR001138">
    <property type="entry name" value="Zn2Cys6_DnaBD"/>
</dbReference>
<dbReference type="SUPFAM" id="SSF57701">
    <property type="entry name" value="Zn2/Cys6 DNA-binding domain"/>
    <property type="match status" value="1"/>
</dbReference>
<name>A0A5N6Z4X5_9EURO</name>
<dbReference type="Pfam" id="PF00172">
    <property type="entry name" value="Zn_clus"/>
    <property type="match status" value="1"/>
</dbReference>
<evidence type="ECO:0000256" key="1">
    <source>
        <dbReference type="ARBA" id="ARBA00023015"/>
    </source>
</evidence>
<dbReference type="PANTHER" id="PTHR38111:SF5">
    <property type="entry name" value="TRANSCRIPTION FACTOR DOMAIN-CONTAINING PROTEIN"/>
    <property type="match status" value="1"/>
</dbReference>
<dbReference type="GO" id="GO:0008270">
    <property type="term" value="F:zinc ion binding"/>
    <property type="evidence" value="ECO:0007669"/>
    <property type="project" value="InterPro"/>
</dbReference>
<protein>
    <submittedName>
        <fullName evidence="6">C6 zinc finger domain protein</fullName>
    </submittedName>
</protein>
<evidence type="ECO:0000313" key="6">
    <source>
        <dbReference type="EMBL" id="KAE8352183.1"/>
    </source>
</evidence>
<evidence type="ECO:0000256" key="2">
    <source>
        <dbReference type="ARBA" id="ARBA00023125"/>
    </source>
</evidence>
<dbReference type="InterPro" id="IPR036864">
    <property type="entry name" value="Zn2-C6_fun-type_DNA-bd_sf"/>
</dbReference>
<dbReference type="PANTHER" id="PTHR38111">
    <property type="entry name" value="ZN(2)-C6 FUNGAL-TYPE DOMAIN-CONTAINING PROTEIN-RELATED"/>
    <property type="match status" value="1"/>
</dbReference>
<dbReference type="Proteomes" id="UP000327118">
    <property type="component" value="Unassembled WGS sequence"/>
</dbReference>
<dbReference type="GO" id="GO:0009893">
    <property type="term" value="P:positive regulation of metabolic process"/>
    <property type="evidence" value="ECO:0007669"/>
    <property type="project" value="UniProtKB-ARBA"/>
</dbReference>
<evidence type="ECO:0000313" key="7">
    <source>
        <dbReference type="Proteomes" id="UP000327118"/>
    </source>
</evidence>
<keyword evidence="3" id="KW-0804">Transcription</keyword>
<dbReference type="AlphaFoldDB" id="A0A5N6Z4X5"/>